<dbReference type="RefSeq" id="WP_240270150.1">
    <property type="nucleotide sequence ID" value="NZ_JAKSXN010000039.1"/>
</dbReference>
<dbReference type="InterPro" id="IPR007627">
    <property type="entry name" value="RNA_pol_sigma70_r2"/>
</dbReference>
<dbReference type="InterPro" id="IPR014284">
    <property type="entry name" value="RNA_pol_sigma-70_dom"/>
</dbReference>
<dbReference type="InterPro" id="IPR013249">
    <property type="entry name" value="RNA_pol_sigma70_r4_t2"/>
</dbReference>
<evidence type="ECO:0000259" key="7">
    <source>
        <dbReference type="Pfam" id="PF08281"/>
    </source>
</evidence>
<evidence type="ECO:0000256" key="2">
    <source>
        <dbReference type="ARBA" id="ARBA00023015"/>
    </source>
</evidence>
<dbReference type="SUPFAM" id="SSF88946">
    <property type="entry name" value="Sigma2 domain of RNA polymerase sigma factors"/>
    <property type="match status" value="1"/>
</dbReference>
<evidence type="ECO:0000256" key="4">
    <source>
        <dbReference type="ARBA" id="ARBA00023125"/>
    </source>
</evidence>
<gene>
    <name evidence="8" type="ORF">ACFQ2Z_17045</name>
</gene>
<comment type="caution">
    <text evidence="8">The sequence shown here is derived from an EMBL/GenBank/DDBJ whole genome shotgun (WGS) entry which is preliminary data.</text>
</comment>
<dbReference type="Gene3D" id="1.10.10.10">
    <property type="entry name" value="Winged helix-like DNA-binding domain superfamily/Winged helix DNA-binding domain"/>
    <property type="match status" value="1"/>
</dbReference>
<dbReference type="PANTHER" id="PTHR43133:SF8">
    <property type="entry name" value="RNA POLYMERASE SIGMA FACTOR HI_1459-RELATED"/>
    <property type="match status" value="1"/>
</dbReference>
<comment type="similarity">
    <text evidence="1">Belongs to the sigma-70 factor family. ECF subfamily.</text>
</comment>
<evidence type="ECO:0000256" key="5">
    <source>
        <dbReference type="ARBA" id="ARBA00023163"/>
    </source>
</evidence>
<dbReference type="InterPro" id="IPR013324">
    <property type="entry name" value="RNA_pol_sigma_r3/r4-like"/>
</dbReference>
<feature type="domain" description="RNA polymerase sigma factor 70 region 4 type 2" evidence="7">
    <location>
        <begin position="121"/>
        <end position="172"/>
    </location>
</feature>
<organism evidence="8 9">
    <name type="scientific">Paenibacillus timonensis</name>
    <dbReference type="NCBI Taxonomy" id="225915"/>
    <lineage>
        <taxon>Bacteria</taxon>
        <taxon>Bacillati</taxon>
        <taxon>Bacillota</taxon>
        <taxon>Bacilli</taxon>
        <taxon>Bacillales</taxon>
        <taxon>Paenibacillaceae</taxon>
        <taxon>Paenibacillus</taxon>
    </lineage>
</organism>
<dbReference type="NCBIfam" id="TIGR02937">
    <property type="entry name" value="sigma70-ECF"/>
    <property type="match status" value="1"/>
</dbReference>
<dbReference type="Pfam" id="PF04542">
    <property type="entry name" value="Sigma70_r2"/>
    <property type="match status" value="1"/>
</dbReference>
<feature type="domain" description="RNA polymerase sigma-70 region 2" evidence="6">
    <location>
        <begin position="29"/>
        <end position="95"/>
    </location>
</feature>
<keyword evidence="4" id="KW-0238">DNA-binding</keyword>
<dbReference type="Proteomes" id="UP001597211">
    <property type="component" value="Unassembled WGS sequence"/>
</dbReference>
<evidence type="ECO:0000259" key="6">
    <source>
        <dbReference type="Pfam" id="PF04542"/>
    </source>
</evidence>
<keyword evidence="5" id="KW-0804">Transcription</keyword>
<dbReference type="Pfam" id="PF08281">
    <property type="entry name" value="Sigma70_r4_2"/>
    <property type="match status" value="1"/>
</dbReference>
<dbReference type="InterPro" id="IPR036388">
    <property type="entry name" value="WH-like_DNA-bd_sf"/>
</dbReference>
<evidence type="ECO:0000313" key="8">
    <source>
        <dbReference type="EMBL" id="MFD1183065.1"/>
    </source>
</evidence>
<keyword evidence="2" id="KW-0805">Transcription regulation</keyword>
<evidence type="ECO:0000256" key="3">
    <source>
        <dbReference type="ARBA" id="ARBA00023082"/>
    </source>
</evidence>
<reference evidence="9" key="1">
    <citation type="journal article" date="2019" name="Int. J. Syst. Evol. Microbiol.">
        <title>The Global Catalogue of Microorganisms (GCM) 10K type strain sequencing project: providing services to taxonomists for standard genome sequencing and annotation.</title>
        <authorList>
            <consortium name="The Broad Institute Genomics Platform"/>
            <consortium name="The Broad Institute Genome Sequencing Center for Infectious Disease"/>
            <person name="Wu L."/>
            <person name="Ma J."/>
        </authorList>
    </citation>
    <scope>NUCLEOTIDE SEQUENCE [LARGE SCALE GENOMIC DNA]</scope>
    <source>
        <strain evidence="9">CCUG 48216</strain>
    </source>
</reference>
<accession>A0ABW3SHA2</accession>
<evidence type="ECO:0000313" key="9">
    <source>
        <dbReference type="Proteomes" id="UP001597211"/>
    </source>
</evidence>
<sequence length="273" mass="30323">MPTVAKEQVLRMPERAGSNAERGNFPAWVQLHGAALRHYCRSLTGTPWEGDDLAQDTWLKIWSAAQGKGDAFRLTRSYLYRTAQHAWIDRSRRKRLPVESLPMEELLQAPAQIEPAVVWAAMETLVSELSPLQRTALLLIDILQYTASEAAQLIQSTEGAVKAALHRARVRLRNAVESTGKEGRDASGIGTTLDEAVSADTSNEVLVHAYIDAIRRQDAAALAMLFNEVRPQDLVPVLTLQSYRSNSRRNHSSSLLADPVQNRLMFMSFAHAA</sequence>
<evidence type="ECO:0000256" key="1">
    <source>
        <dbReference type="ARBA" id="ARBA00010641"/>
    </source>
</evidence>
<name>A0ABW3SHA2_9BACL</name>
<dbReference type="EMBL" id="JBHTKZ010000036">
    <property type="protein sequence ID" value="MFD1183065.1"/>
    <property type="molecule type" value="Genomic_DNA"/>
</dbReference>
<dbReference type="Gene3D" id="1.10.1740.10">
    <property type="match status" value="1"/>
</dbReference>
<keyword evidence="3" id="KW-0731">Sigma factor</keyword>
<keyword evidence="9" id="KW-1185">Reference proteome</keyword>
<protein>
    <submittedName>
        <fullName evidence="8">RNA polymerase sigma factor</fullName>
    </submittedName>
</protein>
<dbReference type="SUPFAM" id="SSF88659">
    <property type="entry name" value="Sigma3 and sigma4 domains of RNA polymerase sigma factors"/>
    <property type="match status" value="1"/>
</dbReference>
<proteinExistence type="inferred from homology"/>
<dbReference type="InterPro" id="IPR013325">
    <property type="entry name" value="RNA_pol_sigma_r2"/>
</dbReference>
<dbReference type="InterPro" id="IPR039425">
    <property type="entry name" value="RNA_pol_sigma-70-like"/>
</dbReference>
<dbReference type="PANTHER" id="PTHR43133">
    <property type="entry name" value="RNA POLYMERASE ECF-TYPE SIGMA FACTO"/>
    <property type="match status" value="1"/>
</dbReference>